<dbReference type="PROSITE" id="PS51406">
    <property type="entry name" value="FIBRINOGEN_C_2"/>
    <property type="match status" value="1"/>
</dbReference>
<feature type="signal peptide" evidence="1">
    <location>
        <begin position="1"/>
        <end position="15"/>
    </location>
</feature>
<evidence type="ECO:0000313" key="3">
    <source>
        <dbReference type="EMBL" id="RMX55874.1"/>
    </source>
</evidence>
<evidence type="ECO:0000313" key="4">
    <source>
        <dbReference type="Proteomes" id="UP000275408"/>
    </source>
</evidence>
<dbReference type="PANTHER" id="PTHR19143:SF458">
    <property type="entry name" value="FIBRINOGEN C-TERMINAL DOMAIN-CONTAINING PROTEIN-RELATED"/>
    <property type="match status" value="1"/>
</dbReference>
<feature type="domain" description="Fibrinogen C-terminal" evidence="2">
    <location>
        <begin position="105"/>
        <end position="179"/>
    </location>
</feature>
<dbReference type="InterPro" id="IPR050373">
    <property type="entry name" value="Fibrinogen_C-term_domain"/>
</dbReference>
<accession>A0A3M6UQN2</accession>
<gene>
    <name evidence="3" type="ORF">pdam_00006254</name>
</gene>
<dbReference type="InterPro" id="IPR036056">
    <property type="entry name" value="Fibrinogen-like_C"/>
</dbReference>
<dbReference type="InterPro" id="IPR020837">
    <property type="entry name" value="Fibrinogen_CS"/>
</dbReference>
<proteinExistence type="predicted"/>
<name>A0A3M6UQN2_POCDA</name>
<dbReference type="PROSITE" id="PS00514">
    <property type="entry name" value="FIBRINOGEN_C_1"/>
    <property type="match status" value="1"/>
</dbReference>
<dbReference type="PANTHER" id="PTHR19143">
    <property type="entry name" value="FIBRINOGEN/TENASCIN/ANGIOPOEITIN"/>
    <property type="match status" value="1"/>
</dbReference>
<evidence type="ECO:0000256" key="1">
    <source>
        <dbReference type="SAM" id="SignalP"/>
    </source>
</evidence>
<comment type="caution">
    <text evidence="3">The sequence shown here is derived from an EMBL/GenBank/DDBJ whole genome shotgun (WGS) entry which is preliminary data.</text>
</comment>
<dbReference type="OrthoDB" id="6145874at2759"/>
<evidence type="ECO:0000259" key="2">
    <source>
        <dbReference type="PROSITE" id="PS51406"/>
    </source>
</evidence>
<protein>
    <recommendedName>
        <fullName evidence="2">Fibrinogen C-terminal domain-containing protein</fullName>
    </recommendedName>
</protein>
<dbReference type="SUPFAM" id="SSF56496">
    <property type="entry name" value="Fibrinogen C-terminal domain-like"/>
    <property type="match status" value="1"/>
</dbReference>
<keyword evidence="1" id="KW-0732">Signal</keyword>
<reference evidence="3 4" key="1">
    <citation type="journal article" date="2018" name="Sci. Rep.">
        <title>Comparative analysis of the Pocillopora damicornis genome highlights role of immune system in coral evolution.</title>
        <authorList>
            <person name="Cunning R."/>
            <person name="Bay R.A."/>
            <person name="Gillette P."/>
            <person name="Baker A.C."/>
            <person name="Traylor-Knowles N."/>
        </authorList>
    </citation>
    <scope>NUCLEOTIDE SEQUENCE [LARGE SCALE GENOMIC DNA]</scope>
    <source>
        <strain evidence="3">RSMAS</strain>
        <tissue evidence="3">Whole animal</tissue>
    </source>
</reference>
<dbReference type="Gene3D" id="3.50.4.10">
    <property type="entry name" value="Hepatocyte Growth Factor"/>
    <property type="match status" value="1"/>
</dbReference>
<dbReference type="GO" id="GO:0005615">
    <property type="term" value="C:extracellular space"/>
    <property type="evidence" value="ECO:0007669"/>
    <property type="project" value="TreeGrafter"/>
</dbReference>
<keyword evidence="4" id="KW-1185">Reference proteome</keyword>
<dbReference type="Gene3D" id="4.10.530.10">
    <property type="entry name" value="Gamma-fibrinogen Carboxyl Terminal Fragment, domain 2"/>
    <property type="match status" value="1"/>
</dbReference>
<sequence length="179" mass="20256">MHLLVLSLVCTVVYGVSRISMPNLKAVSFAKTISGRKLNGSLIREVEVDSEKTCQFECVGEERCLSYNFGTTKSNSKMFKCQLSDSDRFFGVANFTKDKDFSYGGVQFSTKDHDNDHHNCSCSEIFKGAWWYVACHASNLNGLYLGGPHKSYADGVEWNGFRGHYYSLKRTEMKLKIKK</sequence>
<dbReference type="InterPro" id="IPR002181">
    <property type="entry name" value="Fibrinogen_a/b/g_C_dom"/>
</dbReference>
<dbReference type="EMBL" id="RCHS01000990">
    <property type="protein sequence ID" value="RMX55874.1"/>
    <property type="molecule type" value="Genomic_DNA"/>
</dbReference>
<dbReference type="Pfam" id="PF00147">
    <property type="entry name" value="Fibrinogen_C"/>
    <property type="match status" value="1"/>
</dbReference>
<organism evidence="3 4">
    <name type="scientific">Pocillopora damicornis</name>
    <name type="common">Cauliflower coral</name>
    <name type="synonym">Millepora damicornis</name>
    <dbReference type="NCBI Taxonomy" id="46731"/>
    <lineage>
        <taxon>Eukaryota</taxon>
        <taxon>Metazoa</taxon>
        <taxon>Cnidaria</taxon>
        <taxon>Anthozoa</taxon>
        <taxon>Hexacorallia</taxon>
        <taxon>Scleractinia</taxon>
        <taxon>Astrocoeniina</taxon>
        <taxon>Pocilloporidae</taxon>
        <taxon>Pocillopora</taxon>
    </lineage>
</organism>
<dbReference type="SMART" id="SM00186">
    <property type="entry name" value="FBG"/>
    <property type="match status" value="1"/>
</dbReference>
<dbReference type="Proteomes" id="UP000275408">
    <property type="component" value="Unassembled WGS sequence"/>
</dbReference>
<dbReference type="AlphaFoldDB" id="A0A3M6UQN2"/>
<feature type="chain" id="PRO_5018142219" description="Fibrinogen C-terminal domain-containing protein" evidence="1">
    <location>
        <begin position="16"/>
        <end position="179"/>
    </location>
</feature>